<dbReference type="STRING" id="573413.Spirs_1957"/>
<evidence type="ECO:0000256" key="1">
    <source>
        <dbReference type="ARBA" id="ARBA00023015"/>
    </source>
</evidence>
<sequence length="403" mass="45932">MNTVLFIDNLVFFGGLLALLLALGQMVLKKKDSRNYLYALIMLLLAIYQFCISLHLFFDAMSWQHIFPYVHITSTLSVCMLIPLIYFYFRSLPELSFNFSKKLLFHFIPAAAAVIVLAILTARIGYPLDVTIAGRDYKGYIYKTVFTVRMVSVSTIVLEGVYLIAITRHYVSLYRDARADKRDKYVAVLSWGFLTLFFILSSGFLIAFFAAKYDNISGLYNLYTLRFMVITVFTFLYGYRYPFAMNIVNTETLRTYYARSQTDKLPIDAIVEGLEKMMAENKVFTDESLSIEKTADALGITSHQLSEILNTRLQKNFSTWLKEKRIAEARTLLIRKPGAKIIDISLDCGFNSLSTFNTAFRQITGCSPSAYRKQSGPDEAPRKRVHSRLPQASVKNNGDLGHP</sequence>
<feature type="region of interest" description="Disordered" evidence="4">
    <location>
        <begin position="368"/>
        <end position="403"/>
    </location>
</feature>
<reference evidence="7 8" key="1">
    <citation type="journal article" date="2010" name="Stand. Genomic Sci.">
        <title>Complete genome sequence of Spirochaeta smaragdinae type strain (SEBR 4228).</title>
        <authorList>
            <person name="Mavromatis K."/>
            <person name="Yasawong M."/>
            <person name="Chertkov O."/>
            <person name="Lapidus A."/>
            <person name="Lucas S."/>
            <person name="Nolan M."/>
            <person name="Del Rio T.G."/>
            <person name="Tice H."/>
            <person name="Cheng J.F."/>
            <person name="Pitluck S."/>
            <person name="Liolios K."/>
            <person name="Ivanova N."/>
            <person name="Tapia R."/>
            <person name="Han C."/>
            <person name="Bruce D."/>
            <person name="Goodwin L."/>
            <person name="Pati A."/>
            <person name="Chen A."/>
            <person name="Palaniappan K."/>
            <person name="Land M."/>
            <person name="Hauser L."/>
            <person name="Chang Y.J."/>
            <person name="Jeffries C.D."/>
            <person name="Detter J.C."/>
            <person name="Rohde M."/>
            <person name="Brambilla E."/>
            <person name="Spring S."/>
            <person name="Goker M."/>
            <person name="Sikorski J."/>
            <person name="Woyke T."/>
            <person name="Bristow J."/>
            <person name="Eisen J.A."/>
            <person name="Markowitz V."/>
            <person name="Hugenholtz P."/>
            <person name="Klenk H.P."/>
            <person name="Kyrpides N.C."/>
        </authorList>
    </citation>
    <scope>NUCLEOTIDE SEQUENCE [LARGE SCALE GENOMIC DNA]</scope>
    <source>
        <strain evidence="8">DSM 11293 / JCM 15392 / SEBR 4228</strain>
    </source>
</reference>
<accession>E1R1D9</accession>
<feature type="transmembrane region" description="Helical" evidence="5">
    <location>
        <begin position="186"/>
        <end position="210"/>
    </location>
</feature>
<feature type="transmembrane region" description="Helical" evidence="5">
    <location>
        <begin position="69"/>
        <end position="91"/>
    </location>
</feature>
<organism evidence="7 8">
    <name type="scientific">Sediminispirochaeta smaragdinae (strain DSM 11293 / JCM 15392 / SEBR 4228)</name>
    <name type="common">Spirochaeta smaragdinae</name>
    <dbReference type="NCBI Taxonomy" id="573413"/>
    <lineage>
        <taxon>Bacteria</taxon>
        <taxon>Pseudomonadati</taxon>
        <taxon>Spirochaetota</taxon>
        <taxon>Spirochaetia</taxon>
        <taxon>Spirochaetales</taxon>
        <taxon>Spirochaetaceae</taxon>
        <taxon>Sediminispirochaeta</taxon>
    </lineage>
</organism>
<dbReference type="PRINTS" id="PR00032">
    <property type="entry name" value="HTHARAC"/>
</dbReference>
<keyword evidence="5" id="KW-0812">Transmembrane</keyword>
<dbReference type="PANTHER" id="PTHR43280:SF29">
    <property type="entry name" value="ARAC-FAMILY TRANSCRIPTIONAL REGULATOR"/>
    <property type="match status" value="1"/>
</dbReference>
<dbReference type="Proteomes" id="UP000002318">
    <property type="component" value="Chromosome"/>
</dbReference>
<gene>
    <name evidence="7" type="ordered locus">Spirs_1957</name>
</gene>
<feature type="transmembrane region" description="Helical" evidence="5">
    <location>
        <begin position="36"/>
        <end position="57"/>
    </location>
</feature>
<dbReference type="SUPFAM" id="SSF46689">
    <property type="entry name" value="Homeodomain-like"/>
    <property type="match status" value="1"/>
</dbReference>
<keyword evidence="1" id="KW-0805">Transcription regulation</keyword>
<protein>
    <submittedName>
        <fullName evidence="7">Transcriptional regulator, AraC family</fullName>
    </submittedName>
</protein>
<feature type="domain" description="HTH araC/xylS-type" evidence="6">
    <location>
        <begin position="268"/>
        <end position="374"/>
    </location>
</feature>
<evidence type="ECO:0000259" key="6">
    <source>
        <dbReference type="PROSITE" id="PS01124"/>
    </source>
</evidence>
<dbReference type="InterPro" id="IPR009057">
    <property type="entry name" value="Homeodomain-like_sf"/>
</dbReference>
<dbReference type="Pfam" id="PF12833">
    <property type="entry name" value="HTH_18"/>
    <property type="match status" value="1"/>
</dbReference>
<dbReference type="KEGG" id="ssm:Spirs_1957"/>
<evidence type="ECO:0000313" key="8">
    <source>
        <dbReference type="Proteomes" id="UP000002318"/>
    </source>
</evidence>
<evidence type="ECO:0000256" key="3">
    <source>
        <dbReference type="ARBA" id="ARBA00023163"/>
    </source>
</evidence>
<dbReference type="eggNOG" id="COG2207">
    <property type="taxonomic scope" value="Bacteria"/>
</dbReference>
<evidence type="ECO:0000256" key="5">
    <source>
        <dbReference type="SAM" id="Phobius"/>
    </source>
</evidence>
<dbReference type="GO" id="GO:0003700">
    <property type="term" value="F:DNA-binding transcription factor activity"/>
    <property type="evidence" value="ECO:0007669"/>
    <property type="project" value="InterPro"/>
</dbReference>
<proteinExistence type="predicted"/>
<evidence type="ECO:0000313" key="7">
    <source>
        <dbReference type="EMBL" id="ADK81080.1"/>
    </source>
</evidence>
<dbReference type="GO" id="GO:0043565">
    <property type="term" value="F:sequence-specific DNA binding"/>
    <property type="evidence" value="ECO:0007669"/>
    <property type="project" value="InterPro"/>
</dbReference>
<keyword evidence="5" id="KW-0472">Membrane</keyword>
<dbReference type="AlphaFoldDB" id="E1R1D9"/>
<dbReference type="InterPro" id="IPR018062">
    <property type="entry name" value="HTH_AraC-typ_CS"/>
</dbReference>
<evidence type="ECO:0000256" key="4">
    <source>
        <dbReference type="SAM" id="MobiDB-lite"/>
    </source>
</evidence>
<dbReference type="PANTHER" id="PTHR43280">
    <property type="entry name" value="ARAC-FAMILY TRANSCRIPTIONAL REGULATOR"/>
    <property type="match status" value="1"/>
</dbReference>
<feature type="transmembrane region" description="Helical" evidence="5">
    <location>
        <begin position="103"/>
        <end position="126"/>
    </location>
</feature>
<dbReference type="HOGENOM" id="CLU_041408_2_0_12"/>
<feature type="transmembrane region" description="Helical" evidence="5">
    <location>
        <begin position="6"/>
        <end position="24"/>
    </location>
</feature>
<keyword evidence="8" id="KW-1185">Reference proteome</keyword>
<keyword evidence="3" id="KW-0804">Transcription</keyword>
<dbReference type="EMBL" id="CP002116">
    <property type="protein sequence ID" value="ADK81080.1"/>
    <property type="molecule type" value="Genomic_DNA"/>
</dbReference>
<dbReference type="Gene3D" id="1.10.10.60">
    <property type="entry name" value="Homeodomain-like"/>
    <property type="match status" value="1"/>
</dbReference>
<dbReference type="InterPro" id="IPR018060">
    <property type="entry name" value="HTH_AraC"/>
</dbReference>
<keyword evidence="2" id="KW-0238">DNA-binding</keyword>
<feature type="transmembrane region" description="Helical" evidence="5">
    <location>
        <begin position="146"/>
        <end position="165"/>
    </location>
</feature>
<dbReference type="InterPro" id="IPR020449">
    <property type="entry name" value="Tscrpt_reg_AraC-type_HTH"/>
</dbReference>
<dbReference type="PROSITE" id="PS01124">
    <property type="entry name" value="HTH_ARAC_FAMILY_2"/>
    <property type="match status" value="1"/>
</dbReference>
<dbReference type="SMART" id="SM00342">
    <property type="entry name" value="HTH_ARAC"/>
    <property type="match status" value="1"/>
</dbReference>
<dbReference type="OrthoDB" id="9799319at2"/>
<keyword evidence="5" id="KW-1133">Transmembrane helix</keyword>
<name>E1R1D9_SEDSS</name>
<dbReference type="RefSeq" id="WP_013254544.1">
    <property type="nucleotide sequence ID" value="NC_014364.1"/>
</dbReference>
<dbReference type="PROSITE" id="PS00041">
    <property type="entry name" value="HTH_ARAC_FAMILY_1"/>
    <property type="match status" value="1"/>
</dbReference>
<feature type="transmembrane region" description="Helical" evidence="5">
    <location>
        <begin position="222"/>
        <end position="239"/>
    </location>
</feature>
<evidence type="ECO:0000256" key="2">
    <source>
        <dbReference type="ARBA" id="ARBA00023125"/>
    </source>
</evidence>